<dbReference type="EMBL" id="PPCN01000013">
    <property type="protein sequence ID" value="POF28493.1"/>
    <property type="molecule type" value="Genomic_DNA"/>
</dbReference>
<comment type="caution">
    <text evidence="10">The sequence shown here is derived from an EMBL/GenBank/DDBJ whole genome shotgun (WGS) entry which is preliminary data.</text>
</comment>
<dbReference type="GO" id="GO:0015408">
    <property type="term" value="F:ABC-type ferric iron transporter activity"/>
    <property type="evidence" value="ECO:0007669"/>
    <property type="project" value="InterPro"/>
</dbReference>
<dbReference type="AlphaFoldDB" id="A0A2S3ULR0"/>
<evidence type="ECO:0000256" key="6">
    <source>
        <dbReference type="ARBA" id="ARBA00022840"/>
    </source>
</evidence>
<keyword evidence="6 10" id="KW-0067">ATP-binding</keyword>
<dbReference type="InterPro" id="IPR008995">
    <property type="entry name" value="Mo/tungstate-bd_C_term_dom"/>
</dbReference>
<evidence type="ECO:0000256" key="7">
    <source>
        <dbReference type="ARBA" id="ARBA00022967"/>
    </source>
</evidence>
<dbReference type="PROSITE" id="PS00211">
    <property type="entry name" value="ABC_TRANSPORTER_1"/>
    <property type="match status" value="1"/>
</dbReference>
<evidence type="ECO:0000256" key="2">
    <source>
        <dbReference type="ARBA" id="ARBA00005417"/>
    </source>
</evidence>
<feature type="domain" description="ABC transporter" evidence="9">
    <location>
        <begin position="10"/>
        <end position="244"/>
    </location>
</feature>
<dbReference type="InterPro" id="IPR015853">
    <property type="entry name" value="ABC_transpr_FbpC"/>
</dbReference>
<evidence type="ECO:0000256" key="1">
    <source>
        <dbReference type="ARBA" id="ARBA00004417"/>
    </source>
</evidence>
<dbReference type="CDD" id="cd03259">
    <property type="entry name" value="ABC_Carb_Solutes_like"/>
    <property type="match status" value="1"/>
</dbReference>
<sequence length="355" mass="38157">MMAIRGGMSIHLASVTKSFGTHKALNNVSLTIEGGMFFVVLGPSGCGKSTLLRAIAGLEPIDRGEITLDGEPVAGNGLHMPPEQRQVGVVFQSYALWPHMNVAANVAFPLESAGKKRSAVSARVAECLETVALTPFVKRKPAELSGGQRQRVALARCLAQGAGTVLMDEPLANLDPHLRSAMEEELAAFHSASGATTLFITHDQREAMALADKVAVMWDGEILQVDDPDTLYRRPMSKRVAGFIGRSTLVPVTVVRVEGDEADVRLGGVTLEVACPRETVPGPATLLLRPEHLVLATGSHGFAATVQQTIYRGGYWEVFVRVAGIEQDLMMVLPRKAEPGETLRLAILRGWVLPE</sequence>
<evidence type="ECO:0000313" key="11">
    <source>
        <dbReference type="Proteomes" id="UP000236959"/>
    </source>
</evidence>
<keyword evidence="7" id="KW-1278">Translocase</keyword>
<dbReference type="Gene3D" id="2.40.50.100">
    <property type="match status" value="1"/>
</dbReference>
<organism evidence="10 11">
    <name type="scientific">Roseibium marinum</name>
    <dbReference type="NCBI Taxonomy" id="281252"/>
    <lineage>
        <taxon>Bacteria</taxon>
        <taxon>Pseudomonadati</taxon>
        <taxon>Pseudomonadota</taxon>
        <taxon>Alphaproteobacteria</taxon>
        <taxon>Hyphomicrobiales</taxon>
        <taxon>Stappiaceae</taxon>
        <taxon>Roseibium</taxon>
    </lineage>
</organism>
<evidence type="ECO:0000256" key="4">
    <source>
        <dbReference type="ARBA" id="ARBA00022475"/>
    </source>
</evidence>
<dbReference type="Pfam" id="PF08402">
    <property type="entry name" value="TOBE_2"/>
    <property type="match status" value="1"/>
</dbReference>
<dbReference type="SUPFAM" id="SSF52540">
    <property type="entry name" value="P-loop containing nucleoside triphosphate hydrolases"/>
    <property type="match status" value="1"/>
</dbReference>
<evidence type="ECO:0000313" key="10">
    <source>
        <dbReference type="EMBL" id="POF28493.1"/>
    </source>
</evidence>
<keyword evidence="5" id="KW-0547">Nucleotide-binding</keyword>
<dbReference type="SUPFAM" id="SSF50331">
    <property type="entry name" value="MOP-like"/>
    <property type="match status" value="1"/>
</dbReference>
<dbReference type="InterPro" id="IPR003593">
    <property type="entry name" value="AAA+_ATPase"/>
</dbReference>
<dbReference type="GO" id="GO:0016887">
    <property type="term" value="F:ATP hydrolysis activity"/>
    <property type="evidence" value="ECO:0007669"/>
    <property type="project" value="InterPro"/>
</dbReference>
<keyword evidence="3" id="KW-0813">Transport</keyword>
<evidence type="ECO:0000256" key="5">
    <source>
        <dbReference type="ARBA" id="ARBA00022741"/>
    </source>
</evidence>
<evidence type="ECO:0000256" key="3">
    <source>
        <dbReference type="ARBA" id="ARBA00022448"/>
    </source>
</evidence>
<gene>
    <name evidence="10" type="ORF">CLV41_11356</name>
</gene>
<dbReference type="InterPro" id="IPR017871">
    <property type="entry name" value="ABC_transporter-like_CS"/>
</dbReference>
<keyword evidence="8" id="KW-0472">Membrane</keyword>
<protein>
    <submittedName>
        <fullName evidence="10">Iron(III) transport system ATP-binding protein</fullName>
    </submittedName>
</protein>
<dbReference type="SMART" id="SM00382">
    <property type="entry name" value="AAA"/>
    <property type="match status" value="1"/>
</dbReference>
<dbReference type="PANTHER" id="PTHR43875:SF15">
    <property type="entry name" value="TREHALOSE IMPORT ATP-BINDING PROTEIN SUGC"/>
    <property type="match status" value="1"/>
</dbReference>
<dbReference type="GO" id="GO:0005524">
    <property type="term" value="F:ATP binding"/>
    <property type="evidence" value="ECO:0007669"/>
    <property type="project" value="UniProtKB-KW"/>
</dbReference>
<dbReference type="Proteomes" id="UP000236959">
    <property type="component" value="Unassembled WGS sequence"/>
</dbReference>
<dbReference type="InterPro" id="IPR027417">
    <property type="entry name" value="P-loop_NTPase"/>
</dbReference>
<dbReference type="Pfam" id="PF00005">
    <property type="entry name" value="ABC_tran"/>
    <property type="match status" value="1"/>
</dbReference>
<dbReference type="InterPro" id="IPR003439">
    <property type="entry name" value="ABC_transporter-like_ATP-bd"/>
</dbReference>
<dbReference type="GO" id="GO:0055052">
    <property type="term" value="C:ATP-binding cassette (ABC) transporter complex, substrate-binding subunit-containing"/>
    <property type="evidence" value="ECO:0007669"/>
    <property type="project" value="TreeGrafter"/>
</dbReference>
<reference evidence="10 11" key="1">
    <citation type="submission" date="2018-01" db="EMBL/GenBank/DDBJ databases">
        <title>Genomic Encyclopedia of Archaeal and Bacterial Type Strains, Phase II (KMG-II): from individual species to whole genera.</title>
        <authorList>
            <person name="Goeker M."/>
        </authorList>
    </citation>
    <scope>NUCLEOTIDE SEQUENCE [LARGE SCALE GENOMIC DNA]</scope>
    <source>
        <strain evidence="10 11">DSM 17023</strain>
    </source>
</reference>
<dbReference type="Gene3D" id="3.40.50.300">
    <property type="entry name" value="P-loop containing nucleotide triphosphate hydrolases"/>
    <property type="match status" value="1"/>
</dbReference>
<dbReference type="PROSITE" id="PS50893">
    <property type="entry name" value="ABC_TRANSPORTER_2"/>
    <property type="match status" value="1"/>
</dbReference>
<keyword evidence="4" id="KW-1003">Cell membrane</keyword>
<dbReference type="InterPro" id="IPR013611">
    <property type="entry name" value="Transp-assoc_OB_typ2"/>
</dbReference>
<name>A0A2S3ULR0_9HYPH</name>
<evidence type="ECO:0000259" key="9">
    <source>
        <dbReference type="PROSITE" id="PS50893"/>
    </source>
</evidence>
<evidence type="ECO:0000256" key="8">
    <source>
        <dbReference type="ARBA" id="ARBA00023136"/>
    </source>
</evidence>
<accession>A0A2S3ULR0</accession>
<dbReference type="PANTHER" id="PTHR43875">
    <property type="entry name" value="MALTODEXTRIN IMPORT ATP-BINDING PROTEIN MSMX"/>
    <property type="match status" value="1"/>
</dbReference>
<proteinExistence type="inferred from homology"/>
<comment type="subcellular location">
    <subcellularLocation>
        <location evidence="1">Cell inner membrane</location>
        <topology evidence="1">Peripheral membrane protein</topology>
    </subcellularLocation>
</comment>
<dbReference type="FunFam" id="3.40.50.300:FF:000042">
    <property type="entry name" value="Maltose/maltodextrin ABC transporter, ATP-binding protein"/>
    <property type="match status" value="1"/>
</dbReference>
<keyword evidence="11" id="KW-1185">Reference proteome</keyword>
<dbReference type="InterPro" id="IPR047641">
    <property type="entry name" value="ABC_transpr_MalK/UgpC-like"/>
</dbReference>
<comment type="similarity">
    <text evidence="2">Belongs to the ABC transporter superfamily.</text>
</comment>